<feature type="region of interest" description="Disordered" evidence="17">
    <location>
        <begin position="601"/>
        <end position="632"/>
    </location>
</feature>
<dbReference type="SUPFAM" id="SSF52540">
    <property type="entry name" value="P-loop containing nucleoside triphosphate hydrolases"/>
    <property type="match status" value="3"/>
</dbReference>
<evidence type="ECO:0000256" key="1">
    <source>
        <dbReference type="ARBA" id="ARBA00008314"/>
    </source>
</evidence>
<evidence type="ECO:0000256" key="4">
    <source>
        <dbReference type="ARBA" id="ARBA00022741"/>
    </source>
</evidence>
<feature type="coiled-coil region" evidence="16">
    <location>
        <begin position="912"/>
        <end position="1002"/>
    </location>
</feature>
<evidence type="ECO:0000256" key="15">
    <source>
        <dbReference type="PROSITE-ProRule" id="PRU00782"/>
    </source>
</evidence>
<sequence length="1806" mass="210168">LSIGEHSQYARVWIPDPEEVWKSAELLKDYKPGDKVLQLRLEEGKDLEYCLDPKTKELPPLRNPDILVGENDLTALSYLHEPAVLHNLKVRFIDSKLIYTYCGIVLVAINPYEQLPIYGEDIINAYSGQNMGDMDPHIFAVAEEAYKQMARDERNQSIIVSGESGAGKTVSAKYAMRYFATVSGSASEANVEEKVLASNPIMESIGNAKTTRNDNSSRFGKYIEIGFDKRYRIIGANMRTYLLEKSRVVFQAEEERNYHIFYQLCASAALPEFKTLRLGNANYFHYTKQGGSPVIDGIDDAKEMVNTRQACTLLGISDSYQMGIFRILAGILHLGNVEFASRDSDSCAIPPKHDPLTIFCDLMGVEYEEMAHWLCHRKLATATETYIKPVSKLHAINARDALAKHIYANLFNWIVDHVNKALHSTVKQHSFIGVLDIYGFETFEINSFEQFCINYANEKLQQQFNMHVFKLEQEEYMKEQIPWTLIDFYDNQPCINLIEAKMGVLDLLDEECKMPKGSDDTWAQKLYNTHLNKCALFEKPRLSNKAFIIKHFADKVEYQCEGFLEKNKDTVYEEQIKVLKSSKFKLLPELFQDEEKVISPTSATSSGRVPLSRTPVKPAKARPGQTSKEHKKTVGHQFRNSLHLLMETLNATTPHYVRCIKPNDFKFPFTLLSATVIYNLRELSVVWTDAISVLWNRWTYQEFFSRYRVLMKQKDVLSDRKQTCKNVLEKLILDKDKYQFGKTKIFFRAGQVAYLEKIRADKLRAACIRIQKTIRGWLMRKKYMRMRKAAITIQRYVRGYQARCYAKFLRRTRAAIIIQKFQRMYVVRKRYQCMRDATIALQALLRGYLVRNKYQMMLREHKSIIIQKHIRGWLARVHYRRTLKAIVYLQCCYRRMMAKRELKKLKIEARSVERYKKLHIGLENKIMQLQRKIDEQNKEYKSLLEKMNNLEITYTTETEKLRSDVERLRVSEEEAKNATNRVLSLQEEIAKLRKELHQTQTEKKTIEEWADKYKHETEQVRAWCPLTTDELHDRSNWSSHFGFLFSVTETMEKKLVEETKQLELDLNDERLRYQNLLNEFSRLEERYDDLKDEMNLMPGHKRTDSTHSSNESEYTFSSEITEAEDLPLRMEEPSEKKAPLDMSLFLKLQKRVTELEQEKQSLQDELDRKEEQALRAKAKVPPIRGAELEYESLKRQELESENKKLKNELNELQKALTETRSPEVTAPGAPAYRVLLDQLTSVSEELEVRKEEVLILRSQLVSQKEAIQPKVNTSQEVHWVVKQSPQDYHMLNEDGELWLVYEGLKQANRLLESQLQSQKKSHENELESLRGEIQSLKEENNRQQQLLAQNLQLPPEARIEASLQHEITRLTNENLDLMEQLEKQDKTVRKLKKQLKVFAKKIDFVSHYVIIISCFNIPRKEKDFQGMLEYKKEDEQKLVKNLILELKPRGVAVNLIPGLPAYILFMCVRHADYLNDDQKVRSLLTSTINGIKKVLKKRGDDFETVSFWLSNTCRFLHCLKQYSGEEGFMKHNTPRQNEHCLTNFDLAEYRQVLSDLAIQIYQQLVRVLENILQPMIVSGMLEHETIQGVSGVKPTGLRKRTSSIADEGTYTLDSIIRQLNSFHSVMCQHGMDPELIKQVVKQMFYIIGAVTLNNLLLRKDMCSWSKGMQIRYNVSQLEEWLRDKNLMNSGAKETLEPLIQAAQLLQVKKKTDEDAEAICSMCNALTTAQIVKVLNLYTPVNEFEERVLVSFIRTIQLRLRDRKDSPQLLMDAKHIFPVTFPFNPSSLALETIQIPASLGLGFISRV</sequence>
<protein>
    <recommendedName>
        <fullName evidence="13">Unconventional myosin-Va</fullName>
    </recommendedName>
    <alternativeName>
        <fullName evidence="14">Dilute myosin heavy chain, non-muscle</fullName>
    </alternativeName>
</protein>
<evidence type="ECO:0000256" key="8">
    <source>
        <dbReference type="ARBA" id="ARBA00023123"/>
    </source>
</evidence>
<feature type="region of interest" description="Disordered" evidence="17">
    <location>
        <begin position="1099"/>
        <end position="1122"/>
    </location>
</feature>
<dbReference type="PANTHER" id="PTHR13140:SF273">
    <property type="entry name" value="UNCONVENTIONAL MYOSIN-VA"/>
    <property type="match status" value="1"/>
</dbReference>
<evidence type="ECO:0000256" key="11">
    <source>
        <dbReference type="ARBA" id="ARBA00048778"/>
    </source>
</evidence>
<dbReference type="InterPro" id="IPR027417">
    <property type="entry name" value="P-loop_NTPase"/>
</dbReference>
<dbReference type="GO" id="GO:0016459">
    <property type="term" value="C:myosin complex"/>
    <property type="evidence" value="ECO:0007669"/>
    <property type="project" value="UniProtKB-KW"/>
</dbReference>
<evidence type="ECO:0000256" key="16">
    <source>
        <dbReference type="SAM" id="Coils"/>
    </source>
</evidence>
<dbReference type="SMART" id="SM00015">
    <property type="entry name" value="IQ"/>
    <property type="match status" value="6"/>
</dbReference>
<dbReference type="FunFam" id="3.30.70.1590:FF:000003">
    <property type="entry name" value="Myosin-Va isoform 1"/>
    <property type="match status" value="1"/>
</dbReference>
<dbReference type="GO" id="GO:0005516">
    <property type="term" value="F:calmodulin binding"/>
    <property type="evidence" value="ECO:0007669"/>
    <property type="project" value="UniProtKB-KW"/>
</dbReference>
<dbReference type="FunFam" id="1.20.5.190:FF:000006">
    <property type="entry name" value="Myosin VA"/>
    <property type="match status" value="1"/>
</dbReference>
<dbReference type="CDD" id="cd01380">
    <property type="entry name" value="MYSc_Myo5"/>
    <property type="match status" value="1"/>
</dbReference>
<dbReference type="PROSITE" id="PS50096">
    <property type="entry name" value="IQ"/>
    <property type="match status" value="6"/>
</dbReference>
<dbReference type="GO" id="GO:0007015">
    <property type="term" value="P:actin filament organization"/>
    <property type="evidence" value="ECO:0007669"/>
    <property type="project" value="TreeGrafter"/>
</dbReference>
<dbReference type="FunFam" id="3.40.850.10:FF:000089">
    <property type="entry name" value="Myosin VC"/>
    <property type="match status" value="1"/>
</dbReference>
<dbReference type="InterPro" id="IPR000048">
    <property type="entry name" value="IQ_motif_EF-hand-BS"/>
</dbReference>
<accession>A0A8C3PV13</accession>
<dbReference type="InterPro" id="IPR002710">
    <property type="entry name" value="Dilute_dom"/>
</dbReference>
<feature type="binding site" evidence="15">
    <location>
        <begin position="162"/>
        <end position="169"/>
    </location>
    <ligand>
        <name>ATP</name>
        <dbReference type="ChEBI" id="CHEBI:30616"/>
    </ligand>
</feature>
<dbReference type="Pfam" id="PF00612">
    <property type="entry name" value="IQ"/>
    <property type="match status" value="6"/>
</dbReference>
<proteinExistence type="inferred from homology"/>
<dbReference type="PROSITE" id="PS51844">
    <property type="entry name" value="SH3_LIKE"/>
    <property type="match status" value="1"/>
</dbReference>
<comment type="similarity">
    <text evidence="1 15">Belongs to the TRAFAC class myosin-kinesin ATPase superfamily. Myosin family.</text>
</comment>
<evidence type="ECO:0000256" key="2">
    <source>
        <dbReference type="ARBA" id="ARBA00022553"/>
    </source>
</evidence>
<keyword evidence="8 15" id="KW-0518">Myosin</keyword>
<dbReference type="InterPro" id="IPR004009">
    <property type="entry name" value="SH3_Myosin"/>
</dbReference>
<dbReference type="PROSITE" id="PS51456">
    <property type="entry name" value="MYOSIN_MOTOR"/>
    <property type="match status" value="1"/>
</dbReference>
<dbReference type="Pfam" id="PF25966">
    <property type="entry name" value="Myo5a"/>
    <property type="match status" value="1"/>
</dbReference>
<dbReference type="GO" id="GO:0005737">
    <property type="term" value="C:cytoplasm"/>
    <property type="evidence" value="ECO:0007669"/>
    <property type="project" value="TreeGrafter"/>
</dbReference>
<feature type="coiled-coil region" evidence="16">
    <location>
        <begin position="1145"/>
        <end position="1218"/>
    </location>
</feature>
<reference evidence="21" key="2">
    <citation type="submission" date="2025-09" db="UniProtKB">
        <authorList>
            <consortium name="Ensembl"/>
        </authorList>
    </citation>
    <scope>IDENTIFICATION</scope>
</reference>
<evidence type="ECO:0000259" key="18">
    <source>
        <dbReference type="PROSITE" id="PS51126"/>
    </source>
</evidence>
<comment type="function">
    <text evidence="12">Processive actin-based motor that can move in large steps approximating the 36-nm pseudo-repeat of the actin filament. Can hydrolyze ATP in the presence of actin, which is essential for its function as a motor protein. Involved in melanosome transport. Also mediates the transport of vesicles to the plasma membrane. May also be required for some polarization process involved in dendrite formation.</text>
</comment>
<dbReference type="InterPro" id="IPR036961">
    <property type="entry name" value="Kinesin_motor_dom_sf"/>
</dbReference>
<feature type="coiled-coil region" evidence="16">
    <location>
        <begin position="1301"/>
        <end position="1401"/>
    </location>
</feature>
<keyword evidence="7 16" id="KW-0175">Coiled coil</keyword>
<evidence type="ECO:0000256" key="9">
    <source>
        <dbReference type="ARBA" id="ARBA00023175"/>
    </source>
</evidence>
<evidence type="ECO:0000256" key="7">
    <source>
        <dbReference type="ARBA" id="ARBA00023054"/>
    </source>
</evidence>
<dbReference type="Gene3D" id="1.10.10.820">
    <property type="match status" value="1"/>
</dbReference>
<evidence type="ECO:0000256" key="17">
    <source>
        <dbReference type="SAM" id="MobiDB-lite"/>
    </source>
</evidence>
<keyword evidence="10 15" id="KW-0009">Actin-binding</keyword>
<dbReference type="Gene3D" id="1.20.120.720">
    <property type="entry name" value="Myosin VI head, motor domain, U50 subdomain"/>
    <property type="match status" value="1"/>
</dbReference>
<dbReference type="GO" id="GO:0000146">
    <property type="term" value="F:microfilament motor activity"/>
    <property type="evidence" value="ECO:0007669"/>
    <property type="project" value="TreeGrafter"/>
</dbReference>
<keyword evidence="22" id="KW-1185">Reference proteome</keyword>
<evidence type="ECO:0000256" key="6">
    <source>
        <dbReference type="ARBA" id="ARBA00022860"/>
    </source>
</evidence>
<feature type="domain" description="Myosin motor" evidence="19">
    <location>
        <begin position="68"/>
        <end position="760"/>
    </location>
</feature>
<dbReference type="GO" id="GO:0005524">
    <property type="term" value="F:ATP binding"/>
    <property type="evidence" value="ECO:0007669"/>
    <property type="project" value="UniProtKB-UniRule"/>
</dbReference>
<dbReference type="SMART" id="SM01132">
    <property type="entry name" value="DIL"/>
    <property type="match status" value="1"/>
</dbReference>
<dbReference type="InterPro" id="IPR037988">
    <property type="entry name" value="Myo5a_CBD"/>
</dbReference>
<dbReference type="Gene3D" id="1.20.58.530">
    <property type="match status" value="1"/>
</dbReference>
<evidence type="ECO:0000256" key="13">
    <source>
        <dbReference type="ARBA" id="ARBA00068036"/>
    </source>
</evidence>
<evidence type="ECO:0000313" key="21">
    <source>
        <dbReference type="Ensembl" id="ENSCPIP00010001662.1"/>
    </source>
</evidence>
<feature type="domain" description="Dilute" evidence="18">
    <location>
        <begin position="1485"/>
        <end position="1761"/>
    </location>
</feature>
<evidence type="ECO:0000259" key="20">
    <source>
        <dbReference type="PROSITE" id="PS51844"/>
    </source>
</evidence>
<dbReference type="Pfam" id="PF01843">
    <property type="entry name" value="DIL"/>
    <property type="match status" value="1"/>
</dbReference>
<dbReference type="InterPro" id="IPR001609">
    <property type="entry name" value="Myosin_head_motor_dom-like"/>
</dbReference>
<dbReference type="FunFam" id="1.20.58.530:FF:000002">
    <property type="entry name" value="Class V myosin"/>
    <property type="match status" value="1"/>
</dbReference>
<keyword evidence="6" id="KW-0112">Calmodulin-binding</keyword>
<keyword evidence="3" id="KW-0677">Repeat</keyword>
<evidence type="ECO:0000256" key="12">
    <source>
        <dbReference type="ARBA" id="ARBA00054098"/>
    </source>
</evidence>
<dbReference type="FunFam" id="1.10.10.820:FF:000001">
    <property type="entry name" value="Myosin heavy chain"/>
    <property type="match status" value="1"/>
</dbReference>
<dbReference type="GO" id="GO:0016020">
    <property type="term" value="C:membrane"/>
    <property type="evidence" value="ECO:0007669"/>
    <property type="project" value="TreeGrafter"/>
</dbReference>
<dbReference type="SMART" id="SM00242">
    <property type="entry name" value="MYSc"/>
    <property type="match status" value="1"/>
</dbReference>
<evidence type="ECO:0000256" key="3">
    <source>
        <dbReference type="ARBA" id="ARBA00022737"/>
    </source>
</evidence>
<dbReference type="Gene3D" id="3.40.850.10">
    <property type="entry name" value="Kinesin motor domain"/>
    <property type="match status" value="1"/>
</dbReference>
<keyword evidence="2" id="KW-0597">Phosphoprotein</keyword>
<dbReference type="PRINTS" id="PR00193">
    <property type="entry name" value="MYOSINHEAVY"/>
</dbReference>
<dbReference type="FunFam" id="1.20.5.190:FF:000001">
    <property type="entry name" value="unconventional myosin-Va"/>
    <property type="match status" value="2"/>
</dbReference>
<dbReference type="CDD" id="cd15478">
    <property type="entry name" value="Myo5a_CBD"/>
    <property type="match status" value="1"/>
</dbReference>
<feature type="compositionally biased region" description="Polar residues" evidence="17">
    <location>
        <begin position="1106"/>
        <end position="1120"/>
    </location>
</feature>
<dbReference type="PANTHER" id="PTHR13140">
    <property type="entry name" value="MYOSIN"/>
    <property type="match status" value="1"/>
</dbReference>
<dbReference type="GO" id="GO:0051015">
    <property type="term" value="F:actin filament binding"/>
    <property type="evidence" value="ECO:0007669"/>
    <property type="project" value="TreeGrafter"/>
</dbReference>
<keyword evidence="5 15" id="KW-0067">ATP-binding</keyword>
<keyword evidence="9 15" id="KW-0505">Motor protein</keyword>
<evidence type="ECO:0000313" key="22">
    <source>
        <dbReference type="Proteomes" id="UP000694543"/>
    </source>
</evidence>
<dbReference type="Proteomes" id="UP000694543">
    <property type="component" value="Unplaced"/>
</dbReference>
<dbReference type="Gene3D" id="1.20.5.190">
    <property type="match status" value="3"/>
</dbReference>
<evidence type="ECO:0000256" key="5">
    <source>
        <dbReference type="ARBA" id="ARBA00022840"/>
    </source>
</evidence>
<dbReference type="PROSITE" id="PS51126">
    <property type="entry name" value="DILUTE"/>
    <property type="match status" value="1"/>
</dbReference>
<reference evidence="21" key="1">
    <citation type="submission" date="2025-08" db="UniProtKB">
        <authorList>
            <consortium name="Ensembl"/>
        </authorList>
    </citation>
    <scope>IDENTIFICATION</scope>
</reference>
<keyword evidence="4 15" id="KW-0547">Nucleotide-binding</keyword>
<name>A0A8C3PV13_CHRPC</name>
<evidence type="ECO:0000256" key="14">
    <source>
        <dbReference type="ARBA" id="ARBA00076270"/>
    </source>
</evidence>
<evidence type="ECO:0000259" key="19">
    <source>
        <dbReference type="PROSITE" id="PS51456"/>
    </source>
</evidence>
<feature type="coiled-coil region" evidence="16">
    <location>
        <begin position="1059"/>
        <end position="1093"/>
    </location>
</feature>
<feature type="domain" description="Myosin N-terminal SH3-like" evidence="20">
    <location>
        <begin position="7"/>
        <end position="59"/>
    </location>
</feature>
<dbReference type="Ensembl" id="ENSCPIT00010001946.1">
    <property type="protein sequence ID" value="ENSCPIP00010001662.1"/>
    <property type="gene ID" value="ENSCPIG00010000965.1"/>
</dbReference>
<comment type="catalytic activity">
    <reaction evidence="11">
        <text>ATP + H2O = ADP + phosphate + H(+)</text>
        <dbReference type="Rhea" id="RHEA:13065"/>
        <dbReference type="ChEBI" id="CHEBI:15377"/>
        <dbReference type="ChEBI" id="CHEBI:15378"/>
        <dbReference type="ChEBI" id="CHEBI:30616"/>
        <dbReference type="ChEBI" id="CHEBI:43474"/>
        <dbReference type="ChEBI" id="CHEBI:456216"/>
    </reaction>
    <physiologicalReaction direction="left-to-right" evidence="11">
        <dbReference type="Rhea" id="RHEA:13066"/>
    </physiologicalReaction>
</comment>
<dbReference type="InterPro" id="IPR058662">
    <property type="entry name" value="Myo5a/b_dom"/>
</dbReference>
<dbReference type="InterPro" id="IPR036103">
    <property type="entry name" value="MYSc_Myo5"/>
</dbReference>
<dbReference type="Pfam" id="PF00063">
    <property type="entry name" value="Myosin_head"/>
    <property type="match status" value="1"/>
</dbReference>
<organism evidence="21 22">
    <name type="scientific">Chrysolophus pictus</name>
    <name type="common">Golden pheasant</name>
    <name type="synonym">Phasianus pictus</name>
    <dbReference type="NCBI Taxonomy" id="9089"/>
    <lineage>
        <taxon>Eukaryota</taxon>
        <taxon>Metazoa</taxon>
        <taxon>Chordata</taxon>
        <taxon>Craniata</taxon>
        <taxon>Vertebrata</taxon>
        <taxon>Euteleostomi</taxon>
        <taxon>Archelosauria</taxon>
        <taxon>Archosauria</taxon>
        <taxon>Dinosauria</taxon>
        <taxon>Saurischia</taxon>
        <taxon>Theropoda</taxon>
        <taxon>Coelurosauria</taxon>
        <taxon>Aves</taxon>
        <taxon>Neognathae</taxon>
        <taxon>Galloanserae</taxon>
        <taxon>Galliformes</taxon>
        <taxon>Phasianidae</taxon>
        <taxon>Phasianinae</taxon>
        <taxon>Chrysolophus</taxon>
    </lineage>
</organism>
<evidence type="ECO:0000256" key="10">
    <source>
        <dbReference type="ARBA" id="ARBA00023203"/>
    </source>
</evidence>
<dbReference type="Gene3D" id="3.30.70.1590">
    <property type="match status" value="1"/>
</dbReference>
<feature type="region of interest" description="Actin-binding" evidence="15">
    <location>
        <begin position="642"/>
        <end position="664"/>
    </location>
</feature>